<organism evidence="1 2">
    <name type="scientific">Spirosoma liriopis</name>
    <dbReference type="NCBI Taxonomy" id="2937440"/>
    <lineage>
        <taxon>Bacteria</taxon>
        <taxon>Pseudomonadati</taxon>
        <taxon>Bacteroidota</taxon>
        <taxon>Cytophagia</taxon>
        <taxon>Cytophagales</taxon>
        <taxon>Cytophagaceae</taxon>
        <taxon>Spirosoma</taxon>
    </lineage>
</organism>
<proteinExistence type="predicted"/>
<accession>A0ABT0HGV4</accession>
<evidence type="ECO:0000313" key="2">
    <source>
        <dbReference type="Proteomes" id="UP001202180"/>
    </source>
</evidence>
<keyword evidence="2" id="KW-1185">Reference proteome</keyword>
<dbReference type="EMBL" id="JALPRF010000001">
    <property type="protein sequence ID" value="MCK8491401.1"/>
    <property type="molecule type" value="Genomic_DNA"/>
</dbReference>
<sequence length="73" mass="8703">MAALSNLQIELLKTFSRPISEKQLHEIRQLLADYFAQKIDNEVDQLFEQNNWDATKVDEWLGEHSRTPYRIQQ</sequence>
<dbReference type="Proteomes" id="UP001202180">
    <property type="component" value="Unassembled WGS sequence"/>
</dbReference>
<comment type="caution">
    <text evidence="1">The sequence shown here is derived from an EMBL/GenBank/DDBJ whole genome shotgun (WGS) entry which is preliminary data.</text>
</comment>
<gene>
    <name evidence="1" type="ORF">M0L20_06020</name>
</gene>
<evidence type="ECO:0000313" key="1">
    <source>
        <dbReference type="EMBL" id="MCK8491401.1"/>
    </source>
</evidence>
<protein>
    <recommendedName>
        <fullName evidence="3">Dephospho-CoA kinase</fullName>
    </recommendedName>
</protein>
<evidence type="ECO:0008006" key="3">
    <source>
        <dbReference type="Google" id="ProtNLM"/>
    </source>
</evidence>
<reference evidence="1 2" key="1">
    <citation type="submission" date="2022-04" db="EMBL/GenBank/DDBJ databases">
        <title>Spirosoma sp. strain RP8 genome sequencing and assembly.</title>
        <authorList>
            <person name="Jung Y."/>
        </authorList>
    </citation>
    <scope>NUCLEOTIDE SEQUENCE [LARGE SCALE GENOMIC DNA]</scope>
    <source>
        <strain evidence="1 2">RP8</strain>
    </source>
</reference>
<dbReference type="RefSeq" id="WP_232559955.1">
    <property type="nucleotide sequence ID" value="NZ_JALPRF010000001.1"/>
</dbReference>
<name>A0ABT0HGV4_9BACT</name>